<sequence>MLTALVINGAVGLLSGKELVEMTLQVERRFSKPFKVQFTQLLKLYTVRNQMLRSSSLTNSLMPLLCGRASVCRDLLRTCVEQSSVL</sequence>
<protein>
    <submittedName>
        <fullName evidence="1">Uncharacterized protein</fullName>
    </submittedName>
</protein>
<reference evidence="1 2" key="1">
    <citation type="submission" date="2017-09" db="EMBL/GenBank/DDBJ databases">
        <title>WGS assembly of Aquilegia coerulea Goldsmith.</title>
        <authorList>
            <person name="Hodges S."/>
            <person name="Kramer E."/>
            <person name="Nordborg M."/>
            <person name="Tomkins J."/>
            <person name="Borevitz J."/>
            <person name="Derieg N."/>
            <person name="Yan J."/>
            <person name="Mihaltcheva S."/>
            <person name="Hayes R.D."/>
            <person name="Rokhsar D."/>
        </authorList>
    </citation>
    <scope>NUCLEOTIDE SEQUENCE [LARGE SCALE GENOMIC DNA]</scope>
    <source>
        <strain evidence="2">cv. Goldsmith</strain>
    </source>
</reference>
<keyword evidence="2" id="KW-1185">Reference proteome</keyword>
<proteinExistence type="predicted"/>
<dbReference type="Proteomes" id="UP000230069">
    <property type="component" value="Unassembled WGS sequence"/>
</dbReference>
<dbReference type="AlphaFoldDB" id="A0A2G5D942"/>
<gene>
    <name evidence="1" type="ORF">AQUCO_02500036v1</name>
</gene>
<accession>A0A2G5D942</accession>
<evidence type="ECO:0000313" key="1">
    <source>
        <dbReference type="EMBL" id="PIA40036.1"/>
    </source>
</evidence>
<organism evidence="1 2">
    <name type="scientific">Aquilegia coerulea</name>
    <name type="common">Rocky mountain columbine</name>
    <dbReference type="NCBI Taxonomy" id="218851"/>
    <lineage>
        <taxon>Eukaryota</taxon>
        <taxon>Viridiplantae</taxon>
        <taxon>Streptophyta</taxon>
        <taxon>Embryophyta</taxon>
        <taxon>Tracheophyta</taxon>
        <taxon>Spermatophyta</taxon>
        <taxon>Magnoliopsida</taxon>
        <taxon>Ranunculales</taxon>
        <taxon>Ranunculaceae</taxon>
        <taxon>Thalictroideae</taxon>
        <taxon>Aquilegia</taxon>
    </lineage>
</organism>
<dbReference type="EMBL" id="KZ305042">
    <property type="protein sequence ID" value="PIA40036.1"/>
    <property type="molecule type" value="Genomic_DNA"/>
</dbReference>
<dbReference type="InParanoid" id="A0A2G5D942"/>
<evidence type="ECO:0000313" key="2">
    <source>
        <dbReference type="Proteomes" id="UP000230069"/>
    </source>
</evidence>
<name>A0A2G5D942_AQUCA</name>